<evidence type="ECO:0000256" key="3">
    <source>
        <dbReference type="ARBA" id="ARBA00022448"/>
    </source>
</evidence>
<sequence>MLFETAAARQEPRSAETPHVALSGPLRLKRGSAAFRLKGLFLLGDGAAPNQSPLLMALRTARFLRFASEATGVTNRLLLTLTSPGEAIFIKKPVDSVTVPGTEGVFTVTNNHSLIVSQLKAGVINVRDGSETKDYFISDGFLFFNQPTDASGCCTAEVAGVEVVPTSALDKDRAAQVLSELMASPKDTEWDRTKAQLGAALVNQVIKAAE</sequence>
<evidence type="ECO:0000256" key="5">
    <source>
        <dbReference type="ARBA" id="ARBA00022792"/>
    </source>
</evidence>
<dbReference type="PANTHER" id="PTHR13822:SF7">
    <property type="entry name" value="ATP SYNTHASE SUBUNIT DELTA, MITOCHONDRIAL"/>
    <property type="match status" value="1"/>
</dbReference>
<keyword evidence="5" id="KW-0999">Mitochondrion inner membrane</keyword>
<evidence type="ECO:0000256" key="1">
    <source>
        <dbReference type="ARBA" id="ARBA00004273"/>
    </source>
</evidence>
<dbReference type="InterPro" id="IPR020546">
    <property type="entry name" value="ATP_synth_F1_dsu/esu_N"/>
</dbReference>
<dbReference type="HAMAP" id="MF_00530">
    <property type="entry name" value="ATP_synth_epsil_bac"/>
    <property type="match status" value="1"/>
</dbReference>
<dbReference type="GO" id="GO:0046933">
    <property type="term" value="F:proton-transporting ATP synthase activity, rotational mechanism"/>
    <property type="evidence" value="ECO:0007669"/>
    <property type="project" value="InterPro"/>
</dbReference>
<keyword evidence="3" id="KW-0813">Transport</keyword>
<feature type="domain" description="ATP synthase F1 complex delta/epsilon subunit N-terminal" evidence="10">
    <location>
        <begin position="79"/>
        <end position="145"/>
    </location>
</feature>
<dbReference type="Proteomes" id="UP000186817">
    <property type="component" value="Unassembled WGS sequence"/>
</dbReference>
<dbReference type="Pfam" id="PF02823">
    <property type="entry name" value="ATP-synt_DE_N"/>
    <property type="match status" value="1"/>
</dbReference>
<keyword evidence="8" id="KW-0496">Mitochondrion</keyword>
<comment type="caution">
    <text evidence="11">The sequence shown here is derived from an EMBL/GenBank/DDBJ whole genome shotgun (WGS) entry which is preliminary data.</text>
</comment>
<organism evidence="11 12">
    <name type="scientific">Symbiodinium microadriaticum</name>
    <name type="common">Dinoflagellate</name>
    <name type="synonym">Zooxanthella microadriatica</name>
    <dbReference type="NCBI Taxonomy" id="2951"/>
    <lineage>
        <taxon>Eukaryota</taxon>
        <taxon>Sar</taxon>
        <taxon>Alveolata</taxon>
        <taxon>Dinophyceae</taxon>
        <taxon>Suessiales</taxon>
        <taxon>Symbiodiniaceae</taxon>
        <taxon>Symbiodinium</taxon>
    </lineage>
</organism>
<dbReference type="SUPFAM" id="SSF51344">
    <property type="entry name" value="Epsilon subunit of F1F0-ATP synthase N-terminal domain"/>
    <property type="match status" value="1"/>
</dbReference>
<keyword evidence="12" id="KW-1185">Reference proteome</keyword>
<proteinExistence type="inferred from homology"/>
<evidence type="ECO:0000313" key="12">
    <source>
        <dbReference type="Proteomes" id="UP000186817"/>
    </source>
</evidence>
<dbReference type="PANTHER" id="PTHR13822">
    <property type="entry name" value="ATP SYNTHASE DELTA/EPSILON CHAIN"/>
    <property type="match status" value="1"/>
</dbReference>
<evidence type="ECO:0000256" key="9">
    <source>
        <dbReference type="ARBA" id="ARBA00023136"/>
    </source>
</evidence>
<keyword evidence="7" id="KW-0406">Ion transport</keyword>
<protein>
    <submittedName>
        <fullName evidence="11">ATP synthase subunit delta, mitochondrial</fullName>
    </submittedName>
</protein>
<dbReference type="Gene3D" id="2.60.15.10">
    <property type="entry name" value="F0F1 ATP synthase delta/epsilon subunit, N-terminal"/>
    <property type="match status" value="1"/>
</dbReference>
<dbReference type="AlphaFoldDB" id="A0A1Q9E1Y9"/>
<evidence type="ECO:0000256" key="7">
    <source>
        <dbReference type="ARBA" id="ARBA00023065"/>
    </source>
</evidence>
<evidence type="ECO:0000256" key="2">
    <source>
        <dbReference type="ARBA" id="ARBA00005712"/>
    </source>
</evidence>
<dbReference type="GO" id="GO:0005743">
    <property type="term" value="C:mitochondrial inner membrane"/>
    <property type="evidence" value="ECO:0007669"/>
    <property type="project" value="UniProtKB-SubCell"/>
</dbReference>
<evidence type="ECO:0000313" key="11">
    <source>
        <dbReference type="EMBL" id="OLQ01427.1"/>
    </source>
</evidence>
<comment type="similarity">
    <text evidence="2">Belongs to the ATPase epsilon chain family.</text>
</comment>
<dbReference type="GO" id="GO:0045259">
    <property type="term" value="C:proton-transporting ATP synthase complex"/>
    <property type="evidence" value="ECO:0007669"/>
    <property type="project" value="InterPro"/>
</dbReference>
<dbReference type="EMBL" id="LSRX01000292">
    <property type="protein sequence ID" value="OLQ01427.1"/>
    <property type="molecule type" value="Genomic_DNA"/>
</dbReference>
<dbReference type="OMA" id="IPIMDPP"/>
<gene>
    <name evidence="11" type="primary">atp5D</name>
    <name evidence="11" type="ORF">AK812_SmicGene15821</name>
</gene>
<reference evidence="11 12" key="1">
    <citation type="submission" date="2016-02" db="EMBL/GenBank/DDBJ databases">
        <title>Genome analysis of coral dinoflagellate symbionts highlights evolutionary adaptations to a symbiotic lifestyle.</title>
        <authorList>
            <person name="Aranda M."/>
            <person name="Li Y."/>
            <person name="Liew Y.J."/>
            <person name="Baumgarten S."/>
            <person name="Simakov O."/>
            <person name="Wilson M."/>
            <person name="Piel J."/>
            <person name="Ashoor H."/>
            <person name="Bougouffa S."/>
            <person name="Bajic V.B."/>
            <person name="Ryu T."/>
            <person name="Ravasi T."/>
            <person name="Bayer T."/>
            <person name="Micklem G."/>
            <person name="Kim H."/>
            <person name="Bhak J."/>
            <person name="Lajeunesse T.C."/>
            <person name="Voolstra C.R."/>
        </authorList>
    </citation>
    <scope>NUCLEOTIDE SEQUENCE [LARGE SCALE GENOMIC DNA]</scope>
    <source>
        <strain evidence="11 12">CCMP2467</strain>
    </source>
</reference>
<dbReference type="InterPro" id="IPR036771">
    <property type="entry name" value="ATPsynth_dsu/esu_N"/>
</dbReference>
<name>A0A1Q9E1Y9_SYMMI</name>
<dbReference type="OrthoDB" id="270171at2759"/>
<accession>A0A1Q9E1Y9</accession>
<keyword evidence="6" id="KW-0809">Transit peptide</keyword>
<evidence type="ECO:0000256" key="4">
    <source>
        <dbReference type="ARBA" id="ARBA00022781"/>
    </source>
</evidence>
<keyword evidence="9" id="KW-0472">Membrane</keyword>
<evidence type="ECO:0000256" key="8">
    <source>
        <dbReference type="ARBA" id="ARBA00023128"/>
    </source>
</evidence>
<evidence type="ECO:0000259" key="10">
    <source>
        <dbReference type="Pfam" id="PF02823"/>
    </source>
</evidence>
<comment type="subcellular location">
    <subcellularLocation>
        <location evidence="1">Mitochondrion inner membrane</location>
    </subcellularLocation>
</comment>
<dbReference type="InterPro" id="IPR001469">
    <property type="entry name" value="ATP_synth_F1_dsu/esu"/>
</dbReference>
<keyword evidence="4" id="KW-0375">Hydrogen ion transport</keyword>
<evidence type="ECO:0000256" key="6">
    <source>
        <dbReference type="ARBA" id="ARBA00022946"/>
    </source>
</evidence>